<organism evidence="1 2">
    <name type="scientific">Hypsizygus marmoreus</name>
    <name type="common">White beech mushroom</name>
    <name type="synonym">Agaricus marmoreus</name>
    <dbReference type="NCBI Taxonomy" id="39966"/>
    <lineage>
        <taxon>Eukaryota</taxon>
        <taxon>Fungi</taxon>
        <taxon>Dikarya</taxon>
        <taxon>Basidiomycota</taxon>
        <taxon>Agaricomycotina</taxon>
        <taxon>Agaricomycetes</taxon>
        <taxon>Agaricomycetidae</taxon>
        <taxon>Agaricales</taxon>
        <taxon>Tricholomatineae</taxon>
        <taxon>Lyophyllaceae</taxon>
        <taxon>Hypsizygus</taxon>
    </lineage>
</organism>
<comment type="caution">
    <text evidence="1">The sequence shown here is derived from an EMBL/GenBank/DDBJ whole genome shotgun (WGS) entry which is preliminary data.</text>
</comment>
<name>A0A369KB91_HYPMA</name>
<protein>
    <submittedName>
        <fullName evidence="1">Uncharacterized protein</fullName>
    </submittedName>
</protein>
<dbReference type="InParanoid" id="A0A369KB91"/>
<dbReference type="Proteomes" id="UP000076154">
    <property type="component" value="Unassembled WGS sequence"/>
</dbReference>
<evidence type="ECO:0000313" key="2">
    <source>
        <dbReference type="Proteomes" id="UP000076154"/>
    </source>
</evidence>
<dbReference type="AlphaFoldDB" id="A0A369KB91"/>
<accession>A0A369KB91</accession>
<evidence type="ECO:0000313" key="1">
    <source>
        <dbReference type="EMBL" id="RDB30710.1"/>
    </source>
</evidence>
<reference evidence="1" key="1">
    <citation type="submission" date="2018-04" db="EMBL/GenBank/DDBJ databases">
        <title>Whole genome sequencing of Hypsizygus marmoreus.</title>
        <authorList>
            <person name="Choi I.-G."/>
            <person name="Min B."/>
            <person name="Kim J.-G."/>
            <person name="Kim S."/>
            <person name="Oh Y.-L."/>
            <person name="Kong W.-S."/>
            <person name="Park H."/>
            <person name="Jeong J."/>
            <person name="Song E.-S."/>
        </authorList>
    </citation>
    <scope>NUCLEOTIDE SEQUENCE [LARGE SCALE GENOMIC DNA]</scope>
    <source>
        <strain evidence="1">51987-8</strain>
    </source>
</reference>
<dbReference type="EMBL" id="LUEZ02000004">
    <property type="protein sequence ID" value="RDB30710.1"/>
    <property type="molecule type" value="Genomic_DNA"/>
</dbReference>
<keyword evidence="2" id="KW-1185">Reference proteome</keyword>
<sequence>MCGPTSIPTSAHINIAISSPTSVLIVLARAHTNALTRVLNGPIANTTAIPVVLRDHRCGRKTPMIIVDILTATDVPSIIIITSGLITTDVPSIITSGRVTVRRGVMPYPVILLLDLCTISILNLTTNDPDTISTTDAQSAILSDLIIIVLITPSMRRSPLTMDTANTTDISSIMANDLVIPMRNPLVGEAMPRRNVSLY</sequence>
<proteinExistence type="predicted"/>
<gene>
    <name evidence="1" type="ORF">Hypma_005746</name>
</gene>